<dbReference type="GO" id="GO:0046872">
    <property type="term" value="F:metal ion binding"/>
    <property type="evidence" value="ECO:0007669"/>
    <property type="project" value="UniProtKB-KW"/>
</dbReference>
<feature type="binding site" evidence="8">
    <location>
        <position position="250"/>
    </location>
    <ligand>
        <name>Mg(2+)</name>
        <dbReference type="ChEBI" id="CHEBI:18420"/>
    </ligand>
</feature>
<protein>
    <recommendedName>
        <fullName evidence="4 5">4-nitrophenylphosphatase</fullName>
        <shortName evidence="5">PNPPase</shortName>
        <ecNumber evidence="3 5">3.1.3.41</ecNumber>
    </recommendedName>
</protein>
<keyword evidence="10" id="KW-1185">Reference proteome</keyword>
<dbReference type="InterPro" id="IPR036412">
    <property type="entry name" value="HAD-like_sf"/>
</dbReference>
<dbReference type="NCBIfam" id="TIGR01460">
    <property type="entry name" value="HAD-SF-IIA"/>
    <property type="match status" value="1"/>
</dbReference>
<dbReference type="PANTHER" id="PTHR19288:SF46">
    <property type="entry name" value="HALOACID DEHALOGENASE-LIKE HYDROLASE DOMAIN-CONTAINING PROTEIN 2"/>
    <property type="match status" value="1"/>
</dbReference>
<evidence type="ECO:0000313" key="9">
    <source>
        <dbReference type="EMBL" id="PAV17763.1"/>
    </source>
</evidence>
<gene>
    <name evidence="9" type="ORF">PNOK_0624900</name>
</gene>
<dbReference type="PIRSF" id="PIRSF000915">
    <property type="entry name" value="PGP-type_phosphatase"/>
    <property type="match status" value="1"/>
</dbReference>
<dbReference type="FunCoup" id="A0A286UDU5">
    <property type="interactions" value="27"/>
</dbReference>
<name>A0A286UDU5_9AGAM</name>
<dbReference type="Pfam" id="PF13344">
    <property type="entry name" value="Hydrolase_6"/>
    <property type="match status" value="1"/>
</dbReference>
<evidence type="ECO:0000256" key="7">
    <source>
        <dbReference type="PIRSR" id="PIRSR000915-2"/>
    </source>
</evidence>
<dbReference type="Proteomes" id="UP000217199">
    <property type="component" value="Unassembled WGS sequence"/>
</dbReference>
<evidence type="ECO:0000256" key="4">
    <source>
        <dbReference type="ARBA" id="ARBA00069197"/>
    </source>
</evidence>
<dbReference type="AlphaFoldDB" id="A0A286UDU5"/>
<comment type="catalytic activity">
    <reaction evidence="2 5">
        <text>4-nitrophenyl phosphate + H2O = 4-nitrophenol + phosphate + H(+)</text>
        <dbReference type="Rhea" id="RHEA:21664"/>
        <dbReference type="ChEBI" id="CHEBI:15377"/>
        <dbReference type="ChEBI" id="CHEBI:15378"/>
        <dbReference type="ChEBI" id="CHEBI:43474"/>
        <dbReference type="ChEBI" id="CHEBI:57917"/>
        <dbReference type="ChEBI" id="CHEBI:61146"/>
        <dbReference type="EC" id="3.1.3.41"/>
    </reaction>
</comment>
<dbReference type="FunFam" id="3.40.50.1000:FF:000039">
    <property type="entry name" value="Phosphoglycolate phosphatase"/>
    <property type="match status" value="1"/>
</dbReference>
<evidence type="ECO:0000313" key="10">
    <source>
        <dbReference type="Proteomes" id="UP000217199"/>
    </source>
</evidence>
<dbReference type="EMBL" id="NBII01000006">
    <property type="protein sequence ID" value="PAV17763.1"/>
    <property type="molecule type" value="Genomic_DNA"/>
</dbReference>
<dbReference type="InterPro" id="IPR023214">
    <property type="entry name" value="HAD_sf"/>
</dbReference>
<evidence type="ECO:0000256" key="2">
    <source>
        <dbReference type="ARBA" id="ARBA00050247"/>
    </source>
</evidence>
<evidence type="ECO:0000256" key="1">
    <source>
        <dbReference type="ARBA" id="ARBA00022801"/>
    </source>
</evidence>
<feature type="binding site" evidence="7">
    <location>
        <position position="225"/>
    </location>
    <ligand>
        <name>substrate</name>
    </ligand>
</feature>
<proteinExistence type="predicted"/>
<evidence type="ECO:0000256" key="8">
    <source>
        <dbReference type="PIRSR" id="PIRSR000915-3"/>
    </source>
</evidence>
<dbReference type="PANTHER" id="PTHR19288">
    <property type="entry name" value="4-NITROPHENYLPHOSPHATASE-RELATED"/>
    <property type="match status" value="1"/>
</dbReference>
<comment type="caution">
    <text evidence="9">The sequence shown here is derived from an EMBL/GenBank/DDBJ whole genome shotgun (WGS) entry which is preliminary data.</text>
</comment>
<sequence length="301" mass="32792">MNASTSKYLSSLDEYRQLLDRYDTWLFDCDGVLWRGSTLVDGAKEFLQLLRSKNKNVIFVTNNASNSRATYKIKFDKLGIEAHVDEIFGSAYAAAVYLSSVVKLPKDKKVFVIGQTGLEEELRNEGVPFTGGTDTKDSTLEAFDPTSYEPDPTIGAVLCGFDGKINYTKLCKAFIHLNTNPSCLFLATNTDATYPDEGGRLCLGAGSISAPLRYALGREPLVLGKPSQIMMDCIKAKHKFDPKRTIMVGDRLNTDIQFGSEGGISTLLVLTGVTQVADLAPEAPPPAIPEYIANSIGDLIV</sequence>
<evidence type="ECO:0000256" key="3">
    <source>
        <dbReference type="ARBA" id="ARBA00066659"/>
    </source>
</evidence>
<evidence type="ECO:0000256" key="6">
    <source>
        <dbReference type="PIRSR" id="PIRSR000915-1"/>
    </source>
</evidence>
<dbReference type="GO" id="GO:0005737">
    <property type="term" value="C:cytoplasm"/>
    <property type="evidence" value="ECO:0007669"/>
    <property type="project" value="TreeGrafter"/>
</dbReference>
<dbReference type="GO" id="GO:0004035">
    <property type="term" value="F:alkaline phosphatase activity"/>
    <property type="evidence" value="ECO:0007669"/>
    <property type="project" value="UniProtKB-ARBA"/>
</dbReference>
<feature type="binding site" evidence="8">
    <location>
        <position position="28"/>
    </location>
    <ligand>
        <name>Mg(2+)</name>
        <dbReference type="ChEBI" id="CHEBI:18420"/>
    </ligand>
</feature>
<dbReference type="Gene3D" id="3.40.50.1000">
    <property type="entry name" value="HAD superfamily/HAD-like"/>
    <property type="match status" value="2"/>
</dbReference>
<comment type="cofactor">
    <cofactor evidence="8">
        <name>Mg(2+)</name>
        <dbReference type="ChEBI" id="CHEBI:18420"/>
    </cofactor>
    <text evidence="8">Divalent metal ions. Mg(2+) is the most effective.</text>
</comment>
<dbReference type="SUPFAM" id="SSF56784">
    <property type="entry name" value="HAD-like"/>
    <property type="match status" value="1"/>
</dbReference>
<dbReference type="EC" id="3.1.3.41" evidence="3 5"/>
<dbReference type="NCBIfam" id="TIGR01452">
    <property type="entry name" value="PGP_euk"/>
    <property type="match status" value="1"/>
</dbReference>
<dbReference type="Pfam" id="PF13242">
    <property type="entry name" value="Hydrolase_like"/>
    <property type="match status" value="1"/>
</dbReference>
<organism evidence="9 10">
    <name type="scientific">Pyrrhoderma noxium</name>
    <dbReference type="NCBI Taxonomy" id="2282107"/>
    <lineage>
        <taxon>Eukaryota</taxon>
        <taxon>Fungi</taxon>
        <taxon>Dikarya</taxon>
        <taxon>Basidiomycota</taxon>
        <taxon>Agaricomycotina</taxon>
        <taxon>Agaricomycetes</taxon>
        <taxon>Hymenochaetales</taxon>
        <taxon>Hymenochaetaceae</taxon>
        <taxon>Pyrrhoderma</taxon>
    </lineage>
</organism>
<keyword evidence="1 5" id="KW-0378">Hydrolase</keyword>
<dbReference type="InParanoid" id="A0A286UDU5"/>
<dbReference type="STRING" id="2282107.A0A286UDU5"/>
<dbReference type="GO" id="GO:0008967">
    <property type="term" value="F:phosphoglycolate phosphatase activity"/>
    <property type="evidence" value="ECO:0007669"/>
    <property type="project" value="TreeGrafter"/>
</dbReference>
<reference evidence="9 10" key="1">
    <citation type="journal article" date="2017" name="Mol. Ecol.">
        <title>Comparative and population genomic landscape of Phellinus noxius: A hypervariable fungus causing root rot in trees.</title>
        <authorList>
            <person name="Chung C.L."/>
            <person name="Lee T.J."/>
            <person name="Akiba M."/>
            <person name="Lee H.H."/>
            <person name="Kuo T.H."/>
            <person name="Liu D."/>
            <person name="Ke H.M."/>
            <person name="Yokoi T."/>
            <person name="Roa M.B."/>
            <person name="Lu M.J."/>
            <person name="Chang Y.Y."/>
            <person name="Ann P.J."/>
            <person name="Tsai J.N."/>
            <person name="Chen C.Y."/>
            <person name="Tzean S.S."/>
            <person name="Ota Y."/>
            <person name="Hattori T."/>
            <person name="Sahashi N."/>
            <person name="Liou R.F."/>
            <person name="Kikuchi T."/>
            <person name="Tsai I.J."/>
        </authorList>
    </citation>
    <scope>NUCLEOTIDE SEQUENCE [LARGE SCALE GENOMIC DNA]</scope>
    <source>
        <strain evidence="9 10">FFPRI411160</strain>
    </source>
</reference>
<feature type="active site" description="Proton donor" evidence="6">
    <location>
        <position position="30"/>
    </location>
</feature>
<feature type="binding site" evidence="8">
    <location>
        <position position="30"/>
    </location>
    <ligand>
        <name>Mg(2+)</name>
        <dbReference type="ChEBI" id="CHEBI:18420"/>
    </ligand>
</feature>
<dbReference type="InterPro" id="IPR006349">
    <property type="entry name" value="PGP_euk"/>
</dbReference>
<feature type="active site" description="Nucleophile" evidence="6">
    <location>
        <position position="28"/>
    </location>
</feature>
<keyword evidence="8" id="KW-0479">Metal-binding</keyword>
<evidence type="ECO:0000256" key="5">
    <source>
        <dbReference type="PIRNR" id="PIRNR000915"/>
    </source>
</evidence>
<keyword evidence="8" id="KW-0460">Magnesium</keyword>
<accession>A0A286UDU5</accession>
<dbReference type="InterPro" id="IPR006357">
    <property type="entry name" value="HAD-SF_hydro_IIA"/>
</dbReference>
<dbReference type="OrthoDB" id="413953at2759"/>